<feature type="transmembrane region" description="Helical" evidence="1">
    <location>
        <begin position="265"/>
        <end position="286"/>
    </location>
</feature>
<dbReference type="Proteomes" id="UP000008281">
    <property type="component" value="Unassembled WGS sequence"/>
</dbReference>
<feature type="transmembrane region" description="Helical" evidence="1">
    <location>
        <begin position="94"/>
        <end position="116"/>
    </location>
</feature>
<reference evidence="2" key="1">
    <citation type="submission" date="2007-07" db="EMBL/GenBank/DDBJ databases">
        <title>PCAP assembly of the Caenorhabditis remanei genome.</title>
        <authorList>
            <consortium name="The Caenorhabditis remanei Sequencing Consortium"/>
            <person name="Wilson R.K."/>
        </authorList>
    </citation>
    <scope>NUCLEOTIDE SEQUENCE [LARGE SCALE GENOMIC DNA]</scope>
    <source>
        <strain evidence="2">PB4641</strain>
    </source>
</reference>
<gene>
    <name evidence="2" type="ORF">CRE_08972</name>
</gene>
<evidence type="ECO:0000313" key="3">
    <source>
        <dbReference type="Proteomes" id="UP000008281"/>
    </source>
</evidence>
<keyword evidence="1" id="KW-1133">Transmembrane helix</keyword>
<sequence length="331" mass="39033">MTAQYYIFYLFIGVKIFVIFYHWFQYLNDSENVEEEKKINKKKRRIVIFGWTVGQCEYYMSMLNMPNVFPLALVFSIDMFNQCNNPEELPNDRILLVHFFIFLAYQFAQLALSLVFLYNPFIMELKKENAQGLFSFFYYTCIYQMISVPPFLILIAFKAVVNYKLSLTDDKRKFLKTTLYHQCSLKWLGISYTSWVHIIFSMQVVSCLAVPATWFFDRFNMGEAISISDLWRVDRSEQDLSYFPAMILSSTHQVRNVNKKETNRFFQIIHTVLFRIFAFSSIEFSLFVYLEVNAEGSLSKTGLINYFFSCFSLGYLVSFGSTHFSIFTVTG</sequence>
<feature type="transmembrane region" description="Helical" evidence="1">
    <location>
        <begin position="195"/>
        <end position="216"/>
    </location>
</feature>
<feature type="transmembrane region" description="Helical" evidence="1">
    <location>
        <begin position="45"/>
        <end position="61"/>
    </location>
</feature>
<proteinExistence type="predicted"/>
<feature type="transmembrane region" description="Helical" evidence="1">
    <location>
        <begin position="306"/>
        <end position="329"/>
    </location>
</feature>
<feature type="transmembrane region" description="Helical" evidence="1">
    <location>
        <begin position="6"/>
        <end position="24"/>
    </location>
</feature>
<dbReference type="HOGENOM" id="CLU_840031_0_0_1"/>
<evidence type="ECO:0000256" key="1">
    <source>
        <dbReference type="SAM" id="Phobius"/>
    </source>
</evidence>
<keyword evidence="1" id="KW-0472">Membrane</keyword>
<accession>E3LIJ9</accession>
<feature type="transmembrane region" description="Helical" evidence="1">
    <location>
        <begin position="136"/>
        <end position="157"/>
    </location>
</feature>
<dbReference type="eggNOG" id="ENOG502TKUE">
    <property type="taxonomic scope" value="Eukaryota"/>
</dbReference>
<organism evidence="3">
    <name type="scientific">Caenorhabditis remanei</name>
    <name type="common">Caenorhabditis vulgaris</name>
    <dbReference type="NCBI Taxonomy" id="31234"/>
    <lineage>
        <taxon>Eukaryota</taxon>
        <taxon>Metazoa</taxon>
        <taxon>Ecdysozoa</taxon>
        <taxon>Nematoda</taxon>
        <taxon>Chromadorea</taxon>
        <taxon>Rhabditida</taxon>
        <taxon>Rhabditina</taxon>
        <taxon>Rhabditomorpha</taxon>
        <taxon>Rhabditoidea</taxon>
        <taxon>Rhabditidae</taxon>
        <taxon>Peloderinae</taxon>
        <taxon>Caenorhabditis</taxon>
    </lineage>
</organism>
<dbReference type="EMBL" id="DS268409">
    <property type="protein sequence ID" value="EFO95442.1"/>
    <property type="molecule type" value="Genomic_DNA"/>
</dbReference>
<dbReference type="InParanoid" id="E3LIJ9"/>
<keyword evidence="1" id="KW-0812">Transmembrane</keyword>
<name>E3LIJ9_CAERE</name>
<evidence type="ECO:0000313" key="2">
    <source>
        <dbReference type="EMBL" id="EFO95442.1"/>
    </source>
</evidence>
<dbReference type="AlphaFoldDB" id="E3LIJ9"/>
<protein>
    <submittedName>
        <fullName evidence="2">Uncharacterized protein</fullName>
    </submittedName>
</protein>
<keyword evidence="3" id="KW-1185">Reference proteome</keyword>